<evidence type="ECO:0000313" key="1">
    <source>
        <dbReference type="EMBL" id="KAA0257233.1"/>
    </source>
</evidence>
<accession>A0A5A8F0U0</accession>
<comment type="caution">
    <text evidence="1">The sequence shown here is derived from an EMBL/GenBank/DDBJ whole genome shotgun (WGS) entry which is preliminary data.</text>
</comment>
<sequence>MKIEYKGNPPYCDFNLDGNVLTIDGQLFNLDELRKDTENEINIFDDAGNFLANIIIPPNEYDLIDTGKTDENGAPIYEKVLKPLNIEKVRIVIWQKHIKPKNNTILEEV</sequence>
<dbReference type="RefSeq" id="WP_149267374.1">
    <property type="nucleotide sequence ID" value="NZ_VFJB01000009.1"/>
</dbReference>
<protein>
    <submittedName>
        <fullName evidence="1">Uncharacterized protein</fullName>
    </submittedName>
</protein>
<dbReference type="Proteomes" id="UP000322876">
    <property type="component" value="Unassembled WGS sequence"/>
</dbReference>
<dbReference type="EMBL" id="VFJB01000009">
    <property type="protein sequence ID" value="KAA0257233.1"/>
    <property type="molecule type" value="Genomic_DNA"/>
</dbReference>
<dbReference type="OrthoDB" id="2971178at2"/>
<evidence type="ECO:0000313" key="2">
    <source>
        <dbReference type="Proteomes" id="UP000322876"/>
    </source>
</evidence>
<organism evidence="1 2">
    <name type="scientific">Deferribacter autotrophicus</name>
    <dbReference type="NCBI Taxonomy" id="500465"/>
    <lineage>
        <taxon>Bacteria</taxon>
        <taxon>Pseudomonadati</taxon>
        <taxon>Deferribacterota</taxon>
        <taxon>Deferribacteres</taxon>
        <taxon>Deferribacterales</taxon>
        <taxon>Deferribacteraceae</taxon>
        <taxon>Deferribacter</taxon>
    </lineage>
</organism>
<reference evidence="1 2" key="1">
    <citation type="submission" date="2019-06" db="EMBL/GenBank/DDBJ databases">
        <title>Genomic insights into carbon and energy metabolism of Deferribacter autotrophicus revealed new metabolic traits in the phylum Deferribacteres.</title>
        <authorList>
            <person name="Slobodkin A.I."/>
            <person name="Slobodkina G.B."/>
            <person name="Allioux M."/>
            <person name="Alain K."/>
            <person name="Jebbar M."/>
            <person name="Shadrin V."/>
            <person name="Kublanov I.V."/>
            <person name="Toshchakov S.V."/>
            <person name="Bonch-Osmolovskaya E.A."/>
        </authorList>
    </citation>
    <scope>NUCLEOTIDE SEQUENCE [LARGE SCALE GENOMIC DNA]</scope>
    <source>
        <strain evidence="1 2">SL50</strain>
    </source>
</reference>
<gene>
    <name evidence="1" type="ORF">FHQ18_11755</name>
</gene>
<proteinExistence type="predicted"/>
<dbReference type="AlphaFoldDB" id="A0A5A8F0U0"/>
<name>A0A5A8F0U0_9BACT</name>
<keyword evidence="2" id="KW-1185">Reference proteome</keyword>